<dbReference type="Gene3D" id="3.40.50.280">
    <property type="entry name" value="Cobalamin-binding domain"/>
    <property type="match status" value="1"/>
</dbReference>
<comment type="cofactor">
    <cofactor evidence="1">
        <name>[4Fe-4S] cluster</name>
        <dbReference type="ChEBI" id="CHEBI:49883"/>
    </cofactor>
</comment>
<dbReference type="CDD" id="cd01335">
    <property type="entry name" value="Radical_SAM"/>
    <property type="match status" value="1"/>
</dbReference>
<dbReference type="InterPro" id="IPR023404">
    <property type="entry name" value="rSAM_horseshoe"/>
</dbReference>
<dbReference type="GO" id="GO:0003824">
    <property type="term" value="F:catalytic activity"/>
    <property type="evidence" value="ECO:0007669"/>
    <property type="project" value="InterPro"/>
</dbReference>
<dbReference type="SUPFAM" id="SSF102114">
    <property type="entry name" value="Radical SAM enzymes"/>
    <property type="match status" value="1"/>
</dbReference>
<sequence>MLLIYPPYVWEYKRPALGLAYIASVLIESGIEVDILDMDAEGLNLKDFSTHFDKDYSLIGISFLTPQFNIVREFVRLIRRKQKDTLIVIGGPHASAMPEQSIDELKADFVALGEGEYTIMKLVKNLNDEKYLETIPGLVYRNRAGNIINQGKGETPDINSLPFPAWHLFPLESSHYNISLPGVNNKEMVFPLLTSRSCPYDCVFCDSHTVFGRGFNARTPENIVEEIKYMNERFQARQFDIVDDTFTVDVKRVHEVCALILKNNLKIKWICNARVNLVDLELLKAMKKAGCTAINYGVESGDPVVIQNISKKIKIEQIINAHKLSKEAGLIITTFIMVGSIGETFDSVKLTEKLIEKIDSDYPGLSISTPFPGSPLYKIALKNNWLQVEDWSKYVTSPYAIDDYQPVMRTDVMTGDEILKAYYYLMGKIARKKLKTKYGQFYYMNPSMYIKEFKRVRDIRGIFRKFALVKNLISNS</sequence>
<dbReference type="SFLD" id="SFLDG01082">
    <property type="entry name" value="B12-binding_domain_containing"/>
    <property type="match status" value="1"/>
</dbReference>
<evidence type="ECO:0000313" key="10">
    <source>
        <dbReference type="EMBL" id="ODS34679.1"/>
    </source>
</evidence>
<dbReference type="SMART" id="SM00729">
    <property type="entry name" value="Elp3"/>
    <property type="match status" value="1"/>
</dbReference>
<dbReference type="SFLD" id="SFLDS00029">
    <property type="entry name" value="Radical_SAM"/>
    <property type="match status" value="1"/>
</dbReference>
<reference evidence="10 11" key="1">
    <citation type="submission" date="2016-07" db="EMBL/GenBank/DDBJ databases">
        <title>Draft genome of Scalindua rubra, obtained from a brine-seawater interface in the Red Sea, sheds light on salt adaptation in anammox bacteria.</title>
        <authorList>
            <person name="Speth D.R."/>
            <person name="Lagkouvardos I."/>
            <person name="Wang Y."/>
            <person name="Qian P.-Y."/>
            <person name="Dutilh B.E."/>
            <person name="Jetten M.S."/>
        </authorList>
    </citation>
    <scope>NUCLEOTIDE SEQUENCE [LARGE SCALE GENOMIC DNA]</scope>
    <source>
        <strain evidence="10">BSI-1</strain>
    </source>
</reference>
<dbReference type="Pfam" id="PF04055">
    <property type="entry name" value="Radical_SAM"/>
    <property type="match status" value="1"/>
</dbReference>
<dbReference type="PANTHER" id="PTHR43409">
    <property type="entry name" value="ANAEROBIC MAGNESIUM-PROTOPORPHYRIN IX MONOMETHYL ESTER CYCLASE-RELATED"/>
    <property type="match status" value="1"/>
</dbReference>
<evidence type="ECO:0000256" key="6">
    <source>
        <dbReference type="ARBA" id="ARBA00023004"/>
    </source>
</evidence>
<dbReference type="InterPro" id="IPR051198">
    <property type="entry name" value="BchE-like"/>
</dbReference>
<dbReference type="InterPro" id="IPR007197">
    <property type="entry name" value="rSAM"/>
</dbReference>
<dbReference type="InterPro" id="IPR036724">
    <property type="entry name" value="Cobalamin-bd_sf"/>
</dbReference>
<dbReference type="InterPro" id="IPR058240">
    <property type="entry name" value="rSAM_sf"/>
</dbReference>
<keyword evidence="5" id="KW-0479">Metal-binding</keyword>
<evidence type="ECO:0000256" key="2">
    <source>
        <dbReference type="ARBA" id="ARBA00022603"/>
    </source>
</evidence>
<evidence type="ECO:0000313" key="11">
    <source>
        <dbReference type="Proteomes" id="UP000094056"/>
    </source>
</evidence>
<feature type="domain" description="Radical SAM core" evidence="9">
    <location>
        <begin position="184"/>
        <end position="411"/>
    </location>
</feature>
<dbReference type="SUPFAM" id="SSF52242">
    <property type="entry name" value="Cobalamin (vitamin B12)-binding domain"/>
    <property type="match status" value="1"/>
</dbReference>
<keyword evidence="6" id="KW-0408">Iron</keyword>
<evidence type="ECO:0000256" key="7">
    <source>
        <dbReference type="ARBA" id="ARBA00023014"/>
    </source>
</evidence>
<dbReference type="Proteomes" id="UP000094056">
    <property type="component" value="Unassembled WGS sequence"/>
</dbReference>
<keyword evidence="3" id="KW-0808">Transferase</keyword>
<evidence type="ECO:0000256" key="3">
    <source>
        <dbReference type="ARBA" id="ARBA00022679"/>
    </source>
</evidence>
<name>A0A1E3XGD9_9BACT</name>
<dbReference type="InterPro" id="IPR006638">
    <property type="entry name" value="Elp3/MiaA/NifB-like_rSAM"/>
</dbReference>
<dbReference type="AlphaFoldDB" id="A0A1E3XGD9"/>
<evidence type="ECO:0000256" key="4">
    <source>
        <dbReference type="ARBA" id="ARBA00022691"/>
    </source>
</evidence>
<comment type="caution">
    <text evidence="10">The sequence shown here is derived from an EMBL/GenBank/DDBJ whole genome shotgun (WGS) entry which is preliminary data.</text>
</comment>
<dbReference type="GO" id="GO:0031419">
    <property type="term" value="F:cobalamin binding"/>
    <property type="evidence" value="ECO:0007669"/>
    <property type="project" value="InterPro"/>
</dbReference>
<dbReference type="GO" id="GO:0051539">
    <property type="term" value="F:4 iron, 4 sulfur cluster binding"/>
    <property type="evidence" value="ECO:0007669"/>
    <property type="project" value="UniProtKB-KW"/>
</dbReference>
<dbReference type="PANTHER" id="PTHR43409:SF7">
    <property type="entry name" value="BLL1977 PROTEIN"/>
    <property type="match status" value="1"/>
</dbReference>
<keyword evidence="2" id="KW-0489">Methyltransferase</keyword>
<dbReference type="Gene3D" id="3.80.30.20">
    <property type="entry name" value="tm_1862 like domain"/>
    <property type="match status" value="1"/>
</dbReference>
<proteinExistence type="predicted"/>
<dbReference type="PROSITE" id="PS51332">
    <property type="entry name" value="B12_BINDING"/>
    <property type="match status" value="1"/>
</dbReference>
<protein>
    <submittedName>
        <fullName evidence="10">Oxidoreductase</fullName>
    </submittedName>
</protein>
<dbReference type="Pfam" id="PF02310">
    <property type="entry name" value="B12-binding"/>
    <property type="match status" value="1"/>
</dbReference>
<dbReference type="SFLD" id="SFLDG01123">
    <property type="entry name" value="methyltransferase_(Class_B)"/>
    <property type="match status" value="1"/>
</dbReference>
<dbReference type="EMBL" id="MAYW01000002">
    <property type="protein sequence ID" value="ODS34679.1"/>
    <property type="molecule type" value="Genomic_DNA"/>
</dbReference>
<evidence type="ECO:0000259" key="8">
    <source>
        <dbReference type="PROSITE" id="PS51332"/>
    </source>
</evidence>
<gene>
    <name evidence="10" type="ORF">SCARUB_00115</name>
</gene>
<dbReference type="InterPro" id="IPR006158">
    <property type="entry name" value="Cobalamin-bd"/>
</dbReference>
<organism evidence="10 11">
    <name type="scientific">Candidatus Scalindua rubra</name>
    <dbReference type="NCBI Taxonomy" id="1872076"/>
    <lineage>
        <taxon>Bacteria</taxon>
        <taxon>Pseudomonadati</taxon>
        <taxon>Planctomycetota</taxon>
        <taxon>Candidatus Brocadiia</taxon>
        <taxon>Candidatus Brocadiales</taxon>
        <taxon>Candidatus Scalinduaceae</taxon>
        <taxon>Candidatus Scalindua</taxon>
    </lineage>
</organism>
<evidence type="ECO:0000256" key="5">
    <source>
        <dbReference type="ARBA" id="ARBA00022723"/>
    </source>
</evidence>
<dbReference type="PROSITE" id="PS51918">
    <property type="entry name" value="RADICAL_SAM"/>
    <property type="match status" value="1"/>
</dbReference>
<evidence type="ECO:0000256" key="1">
    <source>
        <dbReference type="ARBA" id="ARBA00001966"/>
    </source>
</evidence>
<keyword evidence="4" id="KW-0949">S-adenosyl-L-methionine</keyword>
<evidence type="ECO:0000259" key="9">
    <source>
        <dbReference type="PROSITE" id="PS51918"/>
    </source>
</evidence>
<dbReference type="CDD" id="cd02068">
    <property type="entry name" value="radical_SAM_B12_BD"/>
    <property type="match status" value="1"/>
</dbReference>
<dbReference type="InterPro" id="IPR034466">
    <property type="entry name" value="Methyltransferase_Class_B"/>
</dbReference>
<accession>A0A1E3XGD9</accession>
<feature type="domain" description="B12-binding" evidence="8">
    <location>
        <begin position="1"/>
        <end position="133"/>
    </location>
</feature>
<keyword evidence="7" id="KW-0411">Iron-sulfur</keyword>
<dbReference type="GO" id="GO:0046872">
    <property type="term" value="F:metal ion binding"/>
    <property type="evidence" value="ECO:0007669"/>
    <property type="project" value="UniProtKB-KW"/>
</dbReference>